<organism evidence="1 2">
    <name type="scientific">Natronincola ferrireducens</name>
    <dbReference type="NCBI Taxonomy" id="393762"/>
    <lineage>
        <taxon>Bacteria</taxon>
        <taxon>Bacillati</taxon>
        <taxon>Bacillota</taxon>
        <taxon>Clostridia</taxon>
        <taxon>Peptostreptococcales</taxon>
        <taxon>Natronincolaceae</taxon>
        <taxon>Natronincola</taxon>
    </lineage>
</organism>
<dbReference type="Proteomes" id="UP000198718">
    <property type="component" value="Unassembled WGS sequence"/>
</dbReference>
<name>A0A1G8ZC52_9FIRM</name>
<gene>
    <name evidence="1" type="ORF">SAMN05660472_00808</name>
</gene>
<proteinExistence type="predicted"/>
<protein>
    <submittedName>
        <fullName evidence="1">Uncharacterized protein</fullName>
    </submittedName>
</protein>
<dbReference type="RefSeq" id="WP_176762046.1">
    <property type="nucleotide sequence ID" value="NZ_FNFP01000001.1"/>
</dbReference>
<accession>A0A1G8ZC52</accession>
<dbReference type="AlphaFoldDB" id="A0A1G8ZC52"/>
<evidence type="ECO:0000313" key="1">
    <source>
        <dbReference type="EMBL" id="SDK12607.1"/>
    </source>
</evidence>
<keyword evidence="2" id="KW-1185">Reference proteome</keyword>
<dbReference type="EMBL" id="FNFP01000001">
    <property type="protein sequence ID" value="SDK12607.1"/>
    <property type="molecule type" value="Genomic_DNA"/>
</dbReference>
<reference evidence="1 2" key="1">
    <citation type="submission" date="2016-10" db="EMBL/GenBank/DDBJ databases">
        <authorList>
            <person name="de Groot N.N."/>
        </authorList>
    </citation>
    <scope>NUCLEOTIDE SEQUENCE [LARGE SCALE GENOMIC DNA]</scope>
    <source>
        <strain evidence="1 2">DSM 18346</strain>
    </source>
</reference>
<evidence type="ECO:0000313" key="2">
    <source>
        <dbReference type="Proteomes" id="UP000198718"/>
    </source>
</evidence>
<sequence>MTIFRGDLLRILKKRDMKALKQLINEIGIIKLIHIFKHLQKKDATGI</sequence>